<name>A0A5J4Z0V3_PORPP</name>
<feature type="compositionally biased region" description="Low complexity" evidence="11">
    <location>
        <begin position="996"/>
        <end position="1006"/>
    </location>
</feature>
<dbReference type="Gene3D" id="3.40.50.300">
    <property type="entry name" value="P-loop containing nucleotide triphosphate hydrolases"/>
    <property type="match status" value="2"/>
</dbReference>
<feature type="chain" id="PRO_5023944951" description="DNA 3'-5' helicase" evidence="12">
    <location>
        <begin position="23"/>
        <end position="1352"/>
    </location>
</feature>
<dbReference type="EC" id="5.6.2.4" evidence="9"/>
<dbReference type="InterPro" id="IPR001650">
    <property type="entry name" value="Helicase_C-like"/>
</dbReference>
<dbReference type="SUPFAM" id="SSF158702">
    <property type="entry name" value="Sec63 N-terminal domain-like"/>
    <property type="match status" value="1"/>
</dbReference>
<keyword evidence="16" id="KW-1185">Reference proteome</keyword>
<dbReference type="Pfam" id="PF23445">
    <property type="entry name" value="WHD_SNRNP200"/>
    <property type="match status" value="1"/>
</dbReference>
<keyword evidence="6" id="KW-0413">Isomerase</keyword>
<dbReference type="Gene3D" id="1.10.3380.10">
    <property type="entry name" value="Sec63 N-terminal domain-like domain"/>
    <property type="match status" value="1"/>
</dbReference>
<evidence type="ECO:0000313" key="16">
    <source>
        <dbReference type="Proteomes" id="UP000324585"/>
    </source>
</evidence>
<keyword evidence="5" id="KW-0067">ATP-binding</keyword>
<evidence type="ECO:0000256" key="11">
    <source>
        <dbReference type="SAM" id="MobiDB-lite"/>
    </source>
</evidence>
<evidence type="ECO:0000256" key="9">
    <source>
        <dbReference type="ARBA" id="ARBA00034808"/>
    </source>
</evidence>
<dbReference type="InterPro" id="IPR014001">
    <property type="entry name" value="Helicase_ATP-bd"/>
</dbReference>
<organism evidence="15 16">
    <name type="scientific">Porphyridium purpureum</name>
    <name type="common">Red alga</name>
    <name type="synonym">Porphyridium cruentum</name>
    <dbReference type="NCBI Taxonomy" id="35688"/>
    <lineage>
        <taxon>Eukaryota</taxon>
        <taxon>Rhodophyta</taxon>
        <taxon>Bangiophyceae</taxon>
        <taxon>Porphyridiales</taxon>
        <taxon>Porphyridiaceae</taxon>
        <taxon>Porphyridium</taxon>
    </lineage>
</organism>
<dbReference type="EMBL" id="VRMN01000001">
    <property type="protein sequence ID" value="KAA8497509.1"/>
    <property type="molecule type" value="Genomic_DNA"/>
</dbReference>
<evidence type="ECO:0000256" key="6">
    <source>
        <dbReference type="ARBA" id="ARBA00023235"/>
    </source>
</evidence>
<evidence type="ECO:0000256" key="5">
    <source>
        <dbReference type="ARBA" id="ARBA00022840"/>
    </source>
</evidence>
<dbReference type="SUPFAM" id="SSF52540">
    <property type="entry name" value="P-loop containing nucleoside triphosphate hydrolases"/>
    <property type="match status" value="2"/>
</dbReference>
<evidence type="ECO:0000256" key="2">
    <source>
        <dbReference type="ARBA" id="ARBA00022741"/>
    </source>
</evidence>
<comment type="similarity">
    <text evidence="1">Belongs to the helicase family. SKI2 subfamily.</text>
</comment>
<evidence type="ECO:0000256" key="8">
    <source>
        <dbReference type="ARBA" id="ARBA00034617"/>
    </source>
</evidence>
<feature type="compositionally biased region" description="Basic and acidic residues" evidence="11">
    <location>
        <begin position="1075"/>
        <end position="1084"/>
    </location>
</feature>
<dbReference type="InterPro" id="IPR052247">
    <property type="entry name" value="Meiotic_Crossover_Helicase"/>
</dbReference>
<dbReference type="InterPro" id="IPR004179">
    <property type="entry name" value="Sec63-dom"/>
</dbReference>
<dbReference type="PROSITE" id="PS51194">
    <property type="entry name" value="HELICASE_CTER"/>
    <property type="match status" value="1"/>
</dbReference>
<dbReference type="Pfam" id="PF00270">
    <property type="entry name" value="DEAD"/>
    <property type="match status" value="1"/>
</dbReference>
<accession>A0A5J4Z0V3</accession>
<dbReference type="Pfam" id="PF00271">
    <property type="entry name" value="Helicase_C"/>
    <property type="match status" value="1"/>
</dbReference>
<evidence type="ECO:0000256" key="1">
    <source>
        <dbReference type="ARBA" id="ARBA00010140"/>
    </source>
</evidence>
<dbReference type="GO" id="GO:0043138">
    <property type="term" value="F:3'-5' DNA helicase activity"/>
    <property type="evidence" value="ECO:0007669"/>
    <property type="project" value="UniProtKB-EC"/>
</dbReference>
<dbReference type="GO" id="GO:0005524">
    <property type="term" value="F:ATP binding"/>
    <property type="evidence" value="ECO:0007669"/>
    <property type="project" value="UniProtKB-KW"/>
</dbReference>
<reference evidence="16" key="1">
    <citation type="journal article" date="2019" name="Nat. Commun.">
        <title>Expansion of phycobilisome linker gene families in mesophilic red algae.</title>
        <authorList>
            <person name="Lee J."/>
            <person name="Kim D."/>
            <person name="Bhattacharya D."/>
            <person name="Yoon H.S."/>
        </authorList>
    </citation>
    <scope>NUCLEOTIDE SEQUENCE [LARGE SCALE GENOMIC DNA]</scope>
    <source>
        <strain evidence="16">CCMP 1328</strain>
    </source>
</reference>
<feature type="signal peptide" evidence="12">
    <location>
        <begin position="1"/>
        <end position="22"/>
    </location>
</feature>
<dbReference type="SMART" id="SM00490">
    <property type="entry name" value="HELICc"/>
    <property type="match status" value="1"/>
</dbReference>
<evidence type="ECO:0000256" key="3">
    <source>
        <dbReference type="ARBA" id="ARBA00022801"/>
    </source>
</evidence>
<comment type="catalytic activity">
    <reaction evidence="10">
        <text>ATP + H2O = ADP + phosphate + H(+)</text>
        <dbReference type="Rhea" id="RHEA:13065"/>
        <dbReference type="ChEBI" id="CHEBI:15377"/>
        <dbReference type="ChEBI" id="CHEBI:15378"/>
        <dbReference type="ChEBI" id="CHEBI:30616"/>
        <dbReference type="ChEBI" id="CHEBI:43474"/>
        <dbReference type="ChEBI" id="CHEBI:456216"/>
        <dbReference type="EC" id="5.6.2.4"/>
    </reaction>
</comment>
<feature type="domain" description="Helicase C-terminal" evidence="14">
    <location>
        <begin position="284"/>
        <end position="507"/>
    </location>
</feature>
<dbReference type="SMART" id="SM00487">
    <property type="entry name" value="DEXDc"/>
    <property type="match status" value="1"/>
</dbReference>
<dbReference type="SMART" id="SM00973">
    <property type="entry name" value="Sec63"/>
    <property type="match status" value="1"/>
</dbReference>
<comment type="catalytic activity">
    <reaction evidence="8">
        <text>Couples ATP hydrolysis with the unwinding of duplex DNA by translocating in the 3'-5' direction.</text>
        <dbReference type="EC" id="5.6.2.4"/>
    </reaction>
</comment>
<dbReference type="PROSITE" id="PS51192">
    <property type="entry name" value="HELICASE_ATP_BIND_1"/>
    <property type="match status" value="1"/>
</dbReference>
<evidence type="ECO:0000259" key="14">
    <source>
        <dbReference type="PROSITE" id="PS51194"/>
    </source>
</evidence>
<feature type="region of interest" description="Disordered" evidence="11">
    <location>
        <begin position="1073"/>
        <end position="1134"/>
    </location>
</feature>
<dbReference type="Gene3D" id="1.10.10.10">
    <property type="entry name" value="Winged helix-like DNA-binding domain superfamily/Winged helix DNA-binding domain"/>
    <property type="match status" value="1"/>
</dbReference>
<dbReference type="PANTHER" id="PTHR47835:SF3">
    <property type="entry name" value="HELICASE FOR MEIOSIS 1"/>
    <property type="match status" value="1"/>
</dbReference>
<evidence type="ECO:0000256" key="4">
    <source>
        <dbReference type="ARBA" id="ARBA00022806"/>
    </source>
</evidence>
<keyword evidence="7" id="KW-0469">Meiosis</keyword>
<keyword evidence="12" id="KW-0732">Signal</keyword>
<dbReference type="PANTHER" id="PTHR47835">
    <property type="entry name" value="HFM1, ATP DEPENDENT DNA HELICASE HOMOLOG"/>
    <property type="match status" value="1"/>
</dbReference>
<dbReference type="Pfam" id="PF02889">
    <property type="entry name" value="Sec63"/>
    <property type="match status" value="1"/>
</dbReference>
<comment type="caution">
    <text evidence="15">The sequence shown here is derived from an EMBL/GenBank/DDBJ whole genome shotgun (WGS) entry which is preliminary data.</text>
</comment>
<dbReference type="InterPro" id="IPR036388">
    <property type="entry name" value="WH-like_DNA-bd_sf"/>
</dbReference>
<dbReference type="Proteomes" id="UP000324585">
    <property type="component" value="Unassembled WGS sequence"/>
</dbReference>
<sequence length="1352" mass="147100">MMLLARWKLELVIVPLVQNVLTVKHSICHDTVTSGTREYLLSRICAAFESRDFNEVQNECLEAFTAQHNMVICAPTGSGKTAIFELAICRLIVDLAAENNVSPGQIHGLRGCKLLTGDDWSSTADLDAQNGESQLDIRDADIVCSTPEKWDSYTRGAALHGGTKSDSTWRSANAVRLLLVDEVHVVGDKSRGASLEAVVTRMLYSSELLRNSGDHTGALSRLRVIAASATVPNAQDIARWIRAPLDRMGLKVFHMSTRPIRLDHIVLGFREANPWRFDDYLNDRLLDVIQRYSEGKPVLVFCSSRKGTQKAAEALMCRLETGTRSLLFFPICLCWLERVEFGQSLKATTHNVILSSTGIRNRLLLQEEATAFDDATLRQIVPHGVAFHNADLALDDRMRVESLFRRSLLRVICTTTTLAQGVNLPARLVIVKGTKLYEQGKLKDYDVNTVTQMMGRAGRPGMEESGLAVIMTSLDSVAHFERVCAGSLDVVESSLLGALTEHLNAEICRGTLCDLASALEWLKCSFLWVRFTRSPHLYVSAPVGADFSPEALLSNACLDALRRLAEAGFIQLDDDGSGDDEDDALRVHACAPAFVLAKYYISFETMLQFVDATWPADENQSASLLTARGNLTVHILATVSRMREFAGIILRRGEKTALNAVNAKLRFPVNTGSHHGMGPNGGGASGKVKTHLDKIVVMLQASMGLGEQSGQLFSEHASLRAEMGSVCRTALRLLSCWAELLLALRERRPAHFKLARSLFRVHSSLHGKCWWDTADTLRQLPGIGVALGGTLQRAGIDSLDKLAVTHARKIEAMLHKTSPFGANLLLSVAALMPKLEVRFFGSDHAQSSTQRMLGTEFKIALELTISRRDVSALGAGGDSGMVSAQSKASGRAQSKKKQMTFYIVAGARQHRSREQTQADTQGGLGKCVWVDHFRASLPLSTIEHAAFRRRVTLTVPAGTDIECVFGCEELAGLEVIEFWPPRLKQNGGAGTGAGMSSNGGSDYSSSNSALDLSKKFKSQNTRKRKGVTPVETVLTNDIGLERTCKHSCKNKFACKHACCKRVSAAGPLERHFKKSKEAKARTDADSEGVVPSSGLMRAKSAGRRQSLNQELKRDVDGWDDSAGDSGTSERHEHDVARELPDQIADSAFSKPRGSLQKLSNQKRPYDAATVRSSPVTCVPQDAVASLAGDHIPSGTLLDWDNVPYCDDDIFCASSRLRSNAQQAHLGPSSGGGASPVKITSKPAILSQLSSDPNVTAFTEPCEQATANNAVHLQHTSSATPFSAVPCTTKEEQLDVLGCKRPKIIGQHSPQAAAAMGNLAPAVPKAASWQPRVHTQTRSREALAYESLLESLF</sequence>
<evidence type="ECO:0000259" key="13">
    <source>
        <dbReference type="PROSITE" id="PS51192"/>
    </source>
</evidence>
<dbReference type="InterPro" id="IPR027417">
    <property type="entry name" value="P-loop_NTPase"/>
</dbReference>
<evidence type="ECO:0000256" key="7">
    <source>
        <dbReference type="ARBA" id="ARBA00023254"/>
    </source>
</evidence>
<dbReference type="OrthoDB" id="5575at2759"/>
<dbReference type="GO" id="GO:0003676">
    <property type="term" value="F:nucleic acid binding"/>
    <property type="evidence" value="ECO:0007669"/>
    <property type="project" value="InterPro"/>
</dbReference>
<protein>
    <recommendedName>
        <fullName evidence="9">DNA 3'-5' helicase</fullName>
        <ecNumber evidence="9">5.6.2.4</ecNumber>
    </recommendedName>
</protein>
<keyword evidence="4 15" id="KW-0347">Helicase</keyword>
<proteinExistence type="inferred from homology"/>
<evidence type="ECO:0000256" key="12">
    <source>
        <dbReference type="SAM" id="SignalP"/>
    </source>
</evidence>
<evidence type="ECO:0000256" key="10">
    <source>
        <dbReference type="ARBA" id="ARBA00048988"/>
    </source>
</evidence>
<dbReference type="InterPro" id="IPR011545">
    <property type="entry name" value="DEAD/DEAH_box_helicase_dom"/>
</dbReference>
<feature type="region of interest" description="Disordered" evidence="11">
    <location>
        <begin position="1147"/>
        <end position="1167"/>
    </location>
</feature>
<gene>
    <name evidence="15" type="ORF">FVE85_5094</name>
</gene>
<keyword evidence="2" id="KW-0547">Nucleotide-binding</keyword>
<dbReference type="InterPro" id="IPR057842">
    <property type="entry name" value="WH_MER3"/>
</dbReference>
<dbReference type="GO" id="GO:0016787">
    <property type="term" value="F:hydrolase activity"/>
    <property type="evidence" value="ECO:0007669"/>
    <property type="project" value="UniProtKB-KW"/>
</dbReference>
<feature type="domain" description="Helicase ATP-binding" evidence="13">
    <location>
        <begin position="61"/>
        <end position="249"/>
    </location>
</feature>
<dbReference type="GO" id="GO:0051321">
    <property type="term" value="P:meiotic cell cycle"/>
    <property type="evidence" value="ECO:0007669"/>
    <property type="project" value="UniProtKB-KW"/>
</dbReference>
<dbReference type="CDD" id="cd18795">
    <property type="entry name" value="SF2_C_Ski2"/>
    <property type="match status" value="1"/>
</dbReference>
<keyword evidence="3" id="KW-0378">Hydrolase</keyword>
<evidence type="ECO:0000313" key="15">
    <source>
        <dbReference type="EMBL" id="KAA8497509.1"/>
    </source>
</evidence>
<feature type="region of interest" description="Disordered" evidence="11">
    <location>
        <begin position="987"/>
        <end position="1006"/>
    </location>
</feature>